<dbReference type="Proteomes" id="UP000218327">
    <property type="component" value="Unassembled WGS sequence"/>
</dbReference>
<accession>A0A2A5B971</accession>
<dbReference type="EMBL" id="NVVJ01000004">
    <property type="protein sequence ID" value="PCJ28032.1"/>
    <property type="molecule type" value="Genomic_DNA"/>
</dbReference>
<sequence>MNQSTSSSSYALVVKKDCPTCALIEPMINNLTEGSVTSLTVYVQDDASFPKNVANLIDDTQLEFSYKNTIEIVPTLIRLNSDGKEESRIVGWDKQQWQEFTGINDLGAKLIDFKPGCGSKTQDPGMEEVLALRFDTHLLKARKIELAESEDIMEACFDRGWSDGLPVVPPTALRVMRMINGSEREADEVIGRVPPDYVPCSIEKLAINAVMAGCKPEYFPLVIASVEAALQDRFCMHGLLCTTYFSSPVMVVSGPIAKQIGMNSGVNALGQGNRANATIGRALQLVIRNIGGGVPGGIDRATMGNPGKYTYCFAEDESDEDWASLAMDRGFQRNDSVVSLFAGDGLQPILDQQSREPASLAKSMAQSLRSVANTKIFGLADAILVICPEHRRVFRQGGWSKSDVKEALYKELLTPGAELVRGANGIAEGMPDKFKEKMLNKFRDDGLHLVTTGGTAGLFSAIISGWVASGERGSQIVSQKL</sequence>
<gene>
    <name evidence="1" type="ORF">COA96_02015</name>
</gene>
<dbReference type="AlphaFoldDB" id="A0A2A5B971"/>
<dbReference type="InterPro" id="IPR036249">
    <property type="entry name" value="Thioredoxin-like_sf"/>
</dbReference>
<evidence type="ECO:0000313" key="2">
    <source>
        <dbReference type="Proteomes" id="UP000218327"/>
    </source>
</evidence>
<comment type="caution">
    <text evidence="1">The sequence shown here is derived from an EMBL/GenBank/DDBJ whole genome shotgun (WGS) entry which is preliminary data.</text>
</comment>
<protein>
    <submittedName>
        <fullName evidence="1">Thiol reductase thioredoxin</fullName>
    </submittedName>
</protein>
<evidence type="ECO:0000313" key="1">
    <source>
        <dbReference type="EMBL" id="PCJ28032.1"/>
    </source>
</evidence>
<dbReference type="SUPFAM" id="SSF52833">
    <property type="entry name" value="Thioredoxin-like"/>
    <property type="match status" value="1"/>
</dbReference>
<reference evidence="2" key="1">
    <citation type="submission" date="2017-08" db="EMBL/GenBank/DDBJ databases">
        <title>A dynamic microbial community with high functional redundancy inhabits the cold, oxic subseafloor aquifer.</title>
        <authorList>
            <person name="Tully B.J."/>
            <person name="Wheat C.G."/>
            <person name="Glazer B.T."/>
            <person name="Huber J.A."/>
        </authorList>
    </citation>
    <scope>NUCLEOTIDE SEQUENCE [LARGE SCALE GENOMIC DNA]</scope>
</reference>
<proteinExistence type="predicted"/>
<name>A0A2A5B971_9GAMM</name>
<organism evidence="1 2">
    <name type="scientific">SAR86 cluster bacterium</name>
    <dbReference type="NCBI Taxonomy" id="2030880"/>
    <lineage>
        <taxon>Bacteria</taxon>
        <taxon>Pseudomonadati</taxon>
        <taxon>Pseudomonadota</taxon>
        <taxon>Gammaproteobacteria</taxon>
        <taxon>SAR86 cluster</taxon>
    </lineage>
</organism>